<evidence type="ECO:0000256" key="1">
    <source>
        <dbReference type="SAM" id="MobiDB-lite"/>
    </source>
</evidence>
<dbReference type="Proteomes" id="UP001244011">
    <property type="component" value="Unassembled WGS sequence"/>
</dbReference>
<dbReference type="PROSITE" id="PS50011">
    <property type="entry name" value="PROTEIN_KINASE_DOM"/>
    <property type="match status" value="1"/>
</dbReference>
<dbReference type="Pfam" id="PF00069">
    <property type="entry name" value="Pkinase"/>
    <property type="match status" value="1"/>
</dbReference>
<feature type="compositionally biased region" description="Basic residues" evidence="1">
    <location>
        <begin position="553"/>
        <end position="565"/>
    </location>
</feature>
<comment type="caution">
    <text evidence="3">The sequence shown here is derived from an EMBL/GenBank/DDBJ whole genome shotgun (WGS) entry which is preliminary data.</text>
</comment>
<evidence type="ECO:0000259" key="2">
    <source>
        <dbReference type="PROSITE" id="PS50011"/>
    </source>
</evidence>
<dbReference type="InterPro" id="IPR008271">
    <property type="entry name" value="Ser/Thr_kinase_AS"/>
</dbReference>
<feature type="compositionally biased region" description="Low complexity" evidence="1">
    <location>
        <begin position="207"/>
        <end position="220"/>
    </location>
</feature>
<evidence type="ECO:0000313" key="4">
    <source>
        <dbReference type="Proteomes" id="UP001244011"/>
    </source>
</evidence>
<feature type="domain" description="Protein kinase" evidence="2">
    <location>
        <begin position="311"/>
        <end position="634"/>
    </location>
</feature>
<dbReference type="InterPro" id="IPR000719">
    <property type="entry name" value="Prot_kinase_dom"/>
</dbReference>
<gene>
    <name evidence="3" type="ORF">QBC33DRAFT_250962</name>
</gene>
<reference evidence="3" key="1">
    <citation type="submission" date="2023-06" db="EMBL/GenBank/DDBJ databases">
        <title>Genome-scale phylogeny and comparative genomics of the fungal order Sordariales.</title>
        <authorList>
            <consortium name="Lawrence Berkeley National Laboratory"/>
            <person name="Hensen N."/>
            <person name="Bonometti L."/>
            <person name="Westerberg I."/>
            <person name="Brannstrom I.O."/>
            <person name="Guillou S."/>
            <person name="Cros-Aarteil S."/>
            <person name="Calhoun S."/>
            <person name="Haridas S."/>
            <person name="Kuo A."/>
            <person name="Mondo S."/>
            <person name="Pangilinan J."/>
            <person name="Riley R."/>
            <person name="Labutti K."/>
            <person name="Andreopoulos B."/>
            <person name="Lipzen A."/>
            <person name="Chen C."/>
            <person name="Yanf M."/>
            <person name="Daum C."/>
            <person name="Ng V."/>
            <person name="Clum A."/>
            <person name="Steindorff A."/>
            <person name="Ohm R."/>
            <person name="Martin F."/>
            <person name="Silar P."/>
            <person name="Natvig D."/>
            <person name="Lalanne C."/>
            <person name="Gautier V."/>
            <person name="Ament-Velasquez S.L."/>
            <person name="Kruys A."/>
            <person name="Hutchinson M.I."/>
            <person name="Powell A.J."/>
            <person name="Barry K."/>
            <person name="Miller A.N."/>
            <person name="Grigoriev I.V."/>
            <person name="Debuchy R."/>
            <person name="Gladieux P."/>
            <person name="Thoren M.H."/>
            <person name="Johannesson H."/>
        </authorList>
    </citation>
    <scope>NUCLEOTIDE SEQUENCE</scope>
    <source>
        <strain evidence="3">8032-3</strain>
    </source>
</reference>
<dbReference type="GeneID" id="85306189"/>
<dbReference type="InterPro" id="IPR011009">
    <property type="entry name" value="Kinase-like_dom_sf"/>
</dbReference>
<dbReference type="AlphaFoldDB" id="A0AAJ0FDF1"/>
<dbReference type="Gene3D" id="1.10.510.10">
    <property type="entry name" value="Transferase(Phosphotransferase) domain 1"/>
    <property type="match status" value="1"/>
</dbReference>
<dbReference type="PROSITE" id="PS00108">
    <property type="entry name" value="PROTEIN_KINASE_ST"/>
    <property type="match status" value="1"/>
</dbReference>
<proteinExistence type="predicted"/>
<dbReference type="GO" id="GO:0005524">
    <property type="term" value="F:ATP binding"/>
    <property type="evidence" value="ECO:0007669"/>
    <property type="project" value="InterPro"/>
</dbReference>
<keyword evidence="3" id="KW-0808">Transferase</keyword>
<protein>
    <submittedName>
        <fullName evidence="3">Kinase-like domain-containing protein</fullName>
    </submittedName>
</protein>
<dbReference type="GO" id="GO:0004674">
    <property type="term" value="F:protein serine/threonine kinase activity"/>
    <property type="evidence" value="ECO:0007669"/>
    <property type="project" value="TreeGrafter"/>
</dbReference>
<sequence length="641" mass="71369">MGDLRPIISEEYSEQKTEPFSQSEIDARLQSIRGEEINPSVGSSVPLDHLVVPPDKGIRILVRPLTRGRSVSPGNQDNCQWLALRAEIAEQDQPQHKVLAVTQTSRDIKFSVRIPGERLDGDLPRPPLWCELYYDPASDNQILLNRSDVPISLSRVSYQPAASPGMEYTVNPGTTKALVPGTWRIRVNETEVLDFRIIEKRPAMLKLPSGSSSEGPSLSEMVNSSGKRSFTADDDDPTGPERKLRAAAATGKNDDGVIMFLRPQADPLIFPLPTADKGKDIVPSNGHALLDMRRDESADIPGGCELDQYQITKREPIASTALSSVFKADHSSVSDGIITVKVLKTRTPLAAGGGGGVVAKPQDNERNVIRQADIWLREFQSHDDLQHDSIVRLYGGDARYLSLYMEHIEARDLSAKGVWRDDGTDLFRGDQADAVRVLRDIAGALHYIHGRNLVHNDIKPANILYSRERGAVLCDFGLSTPAGSSATTGGTPYYVPPEFVGRKLRGAPSDVWALGVTMLYVLRKIPFPESRGRAQHPRRLYWMIADLNRPPAYHHHHHRRHHHHDAHGAGRAGEPYPSAVSQMQQWLGEVHEARDKLDRRDRLEELVAGMLAAQPNQRITMRQVVKELFSEELFSKQLTER</sequence>
<accession>A0AAJ0FDF1</accession>
<keyword evidence="4" id="KW-1185">Reference proteome</keyword>
<organism evidence="3 4">
    <name type="scientific">Phialemonium atrogriseum</name>
    <dbReference type="NCBI Taxonomy" id="1093897"/>
    <lineage>
        <taxon>Eukaryota</taxon>
        <taxon>Fungi</taxon>
        <taxon>Dikarya</taxon>
        <taxon>Ascomycota</taxon>
        <taxon>Pezizomycotina</taxon>
        <taxon>Sordariomycetes</taxon>
        <taxon>Sordariomycetidae</taxon>
        <taxon>Cephalothecales</taxon>
        <taxon>Cephalothecaceae</taxon>
        <taxon>Phialemonium</taxon>
    </lineage>
</organism>
<evidence type="ECO:0000313" key="3">
    <source>
        <dbReference type="EMBL" id="KAK1763167.1"/>
    </source>
</evidence>
<feature type="region of interest" description="Disordered" evidence="1">
    <location>
        <begin position="553"/>
        <end position="575"/>
    </location>
</feature>
<keyword evidence="3" id="KW-0418">Kinase</keyword>
<dbReference type="RefSeq" id="XP_060279380.1">
    <property type="nucleotide sequence ID" value="XM_060423002.1"/>
</dbReference>
<name>A0AAJ0FDF1_9PEZI</name>
<dbReference type="SMART" id="SM00220">
    <property type="entry name" value="S_TKc"/>
    <property type="match status" value="1"/>
</dbReference>
<feature type="region of interest" description="Disordered" evidence="1">
    <location>
        <begin position="207"/>
        <end position="249"/>
    </location>
</feature>
<dbReference type="PANTHER" id="PTHR24359">
    <property type="entry name" value="SERINE/THREONINE-PROTEIN KINASE SBK1"/>
    <property type="match status" value="1"/>
</dbReference>
<dbReference type="PANTHER" id="PTHR24359:SF1">
    <property type="entry name" value="INHIBITOR OF NUCLEAR FACTOR KAPPA-B KINASE EPSILON SUBUNIT HOMOLOG 1-RELATED"/>
    <property type="match status" value="1"/>
</dbReference>
<dbReference type="EMBL" id="MU839030">
    <property type="protein sequence ID" value="KAK1763167.1"/>
    <property type="molecule type" value="Genomic_DNA"/>
</dbReference>
<feature type="region of interest" description="Disordered" evidence="1">
    <location>
        <begin position="1"/>
        <end position="20"/>
    </location>
</feature>
<dbReference type="SUPFAM" id="SSF56112">
    <property type="entry name" value="Protein kinase-like (PK-like)"/>
    <property type="match status" value="1"/>
</dbReference>